<dbReference type="EMBL" id="NMUL01000034">
    <property type="protein sequence ID" value="OXM63298.1"/>
    <property type="molecule type" value="Genomic_DNA"/>
</dbReference>
<dbReference type="AlphaFoldDB" id="A0A229SWE3"/>
<dbReference type="InterPro" id="IPR001254">
    <property type="entry name" value="Trypsin_dom"/>
</dbReference>
<dbReference type="InterPro" id="IPR000772">
    <property type="entry name" value="Ricin_B_lectin"/>
</dbReference>
<evidence type="ECO:0000313" key="4">
    <source>
        <dbReference type="EMBL" id="OXM63298.1"/>
    </source>
</evidence>
<dbReference type="RefSeq" id="WP_093951109.1">
    <property type="nucleotide sequence ID" value="NZ_NMUL01000034.1"/>
</dbReference>
<feature type="domain" description="Peptidase S1" evidence="3">
    <location>
        <begin position="48"/>
        <end position="261"/>
    </location>
</feature>
<evidence type="ECO:0000313" key="5">
    <source>
        <dbReference type="Proteomes" id="UP000215199"/>
    </source>
</evidence>
<name>A0A229SWE3_9PSEU</name>
<dbReference type="PRINTS" id="PR00722">
    <property type="entry name" value="CHYMOTRYPSIN"/>
</dbReference>
<reference evidence="5" key="1">
    <citation type="submission" date="2017-07" db="EMBL/GenBank/DDBJ databases">
        <title>Comparative genome mining reveals phylogenetic distribution patterns of secondary metabolites in Amycolatopsis.</title>
        <authorList>
            <person name="Adamek M."/>
            <person name="Alanjary M."/>
            <person name="Sales-Ortells H."/>
            <person name="Goodfellow M."/>
            <person name="Bull A.T."/>
            <person name="Kalinowski J."/>
            <person name="Ziemert N."/>
        </authorList>
    </citation>
    <scope>NUCLEOTIDE SEQUENCE [LARGE SCALE GENOMIC DNA]</scope>
    <source>
        <strain evidence="5">H5</strain>
    </source>
</reference>
<sequence length="550" mass="57641">MRRVFLPGGAALVPGAAPRRTRSGTKVAVAVAAFSAAAFLAPASANAISGGQPVADGADRFAAKITMEGAACSGALIAPQWVITAASCFPGSSGQAAPPAKPATVVVGQADLRGTGGQTLRVSQVVARGDRDVALAKLTYAVPGVTPLAVSATAPGAGESVRVDGYGRTATEWVPDRLATGQFTLGQATATTVPMTSPTANDICLGDAGGPVLRQEGGGLRLAGIASRSWQHGCLAVTETRNGSTAARTDDIGAWITQQVQPRTIRLTNHYTKRCLTAPAANNVNDAPVIQFDCPSAFDDQAWDVEPNAAGGVLLRNHATQRCLIVHGANNTNTAPALQYDCLPQFTDQLWDLVEVDGGVQVRNRATNRCLVVFAANNENGATAAQYDCLPQFSDQVWEATAVPDAVLVTNHATQRCLIVHGGNNVDDAPALQYDCLPQFTDQLWEIDPVASGGVLVRNRGTKRCLIVHGGNNVNDAPALQYQCLPQFTDQLWDLVPVQGGGVQIRNRATNRCLIVHGGNNVNDGVALQYDCLPQFTDQIWDVLPVPAGH</sequence>
<dbReference type="Gene3D" id="2.80.10.50">
    <property type="match status" value="3"/>
</dbReference>
<dbReference type="GO" id="GO:0004252">
    <property type="term" value="F:serine-type endopeptidase activity"/>
    <property type="evidence" value="ECO:0007669"/>
    <property type="project" value="InterPro"/>
</dbReference>
<comment type="caution">
    <text evidence="4">The sequence shown here is derived from an EMBL/GenBank/DDBJ whole genome shotgun (WGS) entry which is preliminary data.</text>
</comment>
<dbReference type="InterPro" id="IPR001314">
    <property type="entry name" value="Peptidase_S1A"/>
</dbReference>
<keyword evidence="5" id="KW-1185">Reference proteome</keyword>
<gene>
    <name evidence="4" type="ORF">CF165_30845</name>
</gene>
<dbReference type="InterPro" id="IPR009003">
    <property type="entry name" value="Peptidase_S1_PA"/>
</dbReference>
<dbReference type="InterPro" id="IPR050430">
    <property type="entry name" value="Peptidase_S1"/>
</dbReference>
<dbReference type="OrthoDB" id="3660483at2"/>
<dbReference type="Gene3D" id="2.40.10.10">
    <property type="entry name" value="Trypsin-like serine proteases"/>
    <property type="match status" value="1"/>
</dbReference>
<dbReference type="SUPFAM" id="SSF50370">
    <property type="entry name" value="Ricin B-like lectins"/>
    <property type="match status" value="3"/>
</dbReference>
<dbReference type="Pfam" id="PF00089">
    <property type="entry name" value="Trypsin"/>
    <property type="match status" value="1"/>
</dbReference>
<dbReference type="PANTHER" id="PTHR24276:SF98">
    <property type="entry name" value="FI18310P1-RELATED"/>
    <property type="match status" value="1"/>
</dbReference>
<evidence type="ECO:0000259" key="3">
    <source>
        <dbReference type="PROSITE" id="PS50240"/>
    </source>
</evidence>
<comment type="similarity">
    <text evidence="1">Belongs to the peptidase S1 family.</text>
</comment>
<dbReference type="PROSITE" id="PS50231">
    <property type="entry name" value="RICIN_B_LECTIN"/>
    <property type="match status" value="2"/>
</dbReference>
<dbReference type="SMART" id="SM00458">
    <property type="entry name" value="RICIN"/>
    <property type="match status" value="2"/>
</dbReference>
<dbReference type="Pfam" id="PF14200">
    <property type="entry name" value="RicinB_lectin_2"/>
    <property type="match status" value="2"/>
</dbReference>
<accession>A0A229SWE3</accession>
<evidence type="ECO:0000256" key="1">
    <source>
        <dbReference type="ARBA" id="ARBA00007664"/>
    </source>
</evidence>
<proteinExistence type="inferred from homology"/>
<dbReference type="GO" id="GO:0006508">
    <property type="term" value="P:proteolysis"/>
    <property type="evidence" value="ECO:0007669"/>
    <property type="project" value="InterPro"/>
</dbReference>
<dbReference type="PANTHER" id="PTHR24276">
    <property type="entry name" value="POLYSERASE-RELATED"/>
    <property type="match status" value="1"/>
</dbReference>
<dbReference type="SUPFAM" id="SSF50494">
    <property type="entry name" value="Trypsin-like serine proteases"/>
    <property type="match status" value="1"/>
</dbReference>
<dbReference type="InterPro" id="IPR043504">
    <property type="entry name" value="Peptidase_S1_PA_chymotrypsin"/>
</dbReference>
<dbReference type="PROSITE" id="PS50240">
    <property type="entry name" value="TRYPSIN_DOM"/>
    <property type="match status" value="1"/>
</dbReference>
<dbReference type="Proteomes" id="UP000215199">
    <property type="component" value="Unassembled WGS sequence"/>
</dbReference>
<dbReference type="InterPro" id="IPR035992">
    <property type="entry name" value="Ricin_B-like_lectins"/>
</dbReference>
<organism evidence="4 5">
    <name type="scientific">Amycolatopsis vastitatis</name>
    <dbReference type="NCBI Taxonomy" id="1905142"/>
    <lineage>
        <taxon>Bacteria</taxon>
        <taxon>Bacillati</taxon>
        <taxon>Actinomycetota</taxon>
        <taxon>Actinomycetes</taxon>
        <taxon>Pseudonocardiales</taxon>
        <taxon>Pseudonocardiaceae</taxon>
        <taxon>Amycolatopsis</taxon>
    </lineage>
</organism>
<evidence type="ECO:0000256" key="2">
    <source>
        <dbReference type="ARBA" id="ARBA00023157"/>
    </source>
</evidence>
<dbReference type="CDD" id="cd00161">
    <property type="entry name" value="beta-trefoil_Ricin-like"/>
    <property type="match status" value="2"/>
</dbReference>
<protein>
    <recommendedName>
        <fullName evidence="3">Peptidase S1 domain-containing protein</fullName>
    </recommendedName>
</protein>
<dbReference type="SMART" id="SM00020">
    <property type="entry name" value="Tryp_SPc"/>
    <property type="match status" value="1"/>
</dbReference>
<keyword evidence="2" id="KW-1015">Disulfide bond</keyword>